<dbReference type="Proteomes" id="UP000640531">
    <property type="component" value="Unassembled WGS sequence"/>
</dbReference>
<evidence type="ECO:0000313" key="2">
    <source>
        <dbReference type="Proteomes" id="UP000640531"/>
    </source>
</evidence>
<evidence type="ECO:0000313" key="1">
    <source>
        <dbReference type="EMBL" id="MBD2571063.1"/>
    </source>
</evidence>
<name>A0ABR8FLM0_9NOST</name>
<sequence>MPLVRRINSITLAQSPSIESVNIPPNPSLNQKWDKIDNAGAPSSRWYWNGTYWIEREDRILNFLGWVDHPYSVPKISDSSGIWIKSFRSTTTGGEFNSDTKYIRYRLGDMNTANSFSVIVLAVNESRIPTGRGEYVSDVNVIYPIVPSGLNITHVNVGGSSENSSYSGHSIIYRCVR</sequence>
<dbReference type="RefSeq" id="WP_190720129.1">
    <property type="nucleotide sequence ID" value="NZ_JACJST010000035.1"/>
</dbReference>
<organism evidence="1 2">
    <name type="scientific">Anabaena lutea FACHB-196</name>
    <dbReference type="NCBI Taxonomy" id="2692881"/>
    <lineage>
        <taxon>Bacteria</taxon>
        <taxon>Bacillati</taxon>
        <taxon>Cyanobacteriota</taxon>
        <taxon>Cyanophyceae</taxon>
        <taxon>Nostocales</taxon>
        <taxon>Nostocaceae</taxon>
        <taxon>Anabaena</taxon>
    </lineage>
</organism>
<accession>A0ABR8FLM0</accession>
<dbReference type="EMBL" id="JACJST010000035">
    <property type="protein sequence ID" value="MBD2571063.1"/>
    <property type="molecule type" value="Genomic_DNA"/>
</dbReference>
<proteinExistence type="predicted"/>
<comment type="caution">
    <text evidence="1">The sequence shown here is derived from an EMBL/GenBank/DDBJ whole genome shotgun (WGS) entry which is preliminary data.</text>
</comment>
<gene>
    <name evidence="1" type="ORF">H6G59_24855</name>
</gene>
<keyword evidence="2" id="KW-1185">Reference proteome</keyword>
<reference evidence="1 2" key="1">
    <citation type="journal article" date="2020" name="ISME J.">
        <title>Comparative genomics reveals insights into cyanobacterial evolution and habitat adaptation.</title>
        <authorList>
            <person name="Chen M.Y."/>
            <person name="Teng W.K."/>
            <person name="Zhao L."/>
            <person name="Hu C.X."/>
            <person name="Zhou Y.K."/>
            <person name="Han B.P."/>
            <person name="Song L.R."/>
            <person name="Shu W.S."/>
        </authorList>
    </citation>
    <scope>NUCLEOTIDE SEQUENCE [LARGE SCALE GENOMIC DNA]</scope>
    <source>
        <strain evidence="1 2">FACHB-196</strain>
    </source>
</reference>
<protein>
    <submittedName>
        <fullName evidence="1">Uncharacterized protein</fullName>
    </submittedName>
</protein>